<accession>A0A9W6MQH9</accession>
<keyword evidence="4" id="KW-1003">Cell membrane</keyword>
<dbReference type="Pfam" id="PF08334">
    <property type="entry name" value="T2SSG"/>
    <property type="match status" value="1"/>
</dbReference>
<dbReference type="EMBL" id="BSFF01000001">
    <property type="protein sequence ID" value="GLK53996.1"/>
    <property type="molecule type" value="Genomic_DNA"/>
</dbReference>
<dbReference type="InterPro" id="IPR000983">
    <property type="entry name" value="Bac_GSPG_pilin"/>
</dbReference>
<dbReference type="Proteomes" id="UP001143400">
    <property type="component" value="Unassembled WGS sequence"/>
</dbReference>
<dbReference type="Pfam" id="PF07963">
    <property type="entry name" value="N_methyl"/>
    <property type="match status" value="1"/>
</dbReference>
<dbReference type="NCBIfam" id="TIGR02532">
    <property type="entry name" value="IV_pilin_GFxxxE"/>
    <property type="match status" value="1"/>
</dbReference>
<evidence type="ECO:0000313" key="16">
    <source>
        <dbReference type="Proteomes" id="UP001143400"/>
    </source>
</evidence>
<protein>
    <recommendedName>
        <fullName evidence="3">Type II secretion system core protein G</fullName>
    </recommendedName>
</protein>
<evidence type="ECO:0000256" key="5">
    <source>
        <dbReference type="ARBA" id="ARBA00022481"/>
    </source>
</evidence>
<organism evidence="13 16">
    <name type="scientific">Methylopila capsulata</name>
    <dbReference type="NCBI Taxonomy" id="61654"/>
    <lineage>
        <taxon>Bacteria</taxon>
        <taxon>Pseudomonadati</taxon>
        <taxon>Pseudomonadota</taxon>
        <taxon>Alphaproteobacteria</taxon>
        <taxon>Hyphomicrobiales</taxon>
        <taxon>Methylopilaceae</taxon>
        <taxon>Methylopila</taxon>
    </lineage>
</organism>
<feature type="transmembrane region" description="Helical" evidence="11">
    <location>
        <begin position="21"/>
        <end position="43"/>
    </location>
</feature>
<dbReference type="GO" id="GO:0015628">
    <property type="term" value="P:protein secretion by the type II secretion system"/>
    <property type="evidence" value="ECO:0007669"/>
    <property type="project" value="InterPro"/>
</dbReference>
<feature type="region of interest" description="Disordered" evidence="10">
    <location>
        <begin position="118"/>
        <end position="148"/>
    </location>
</feature>
<dbReference type="PANTHER" id="PTHR30093:SF45">
    <property type="entry name" value="TYPE II SECRETION SYSTEM CORE PROTEIN G"/>
    <property type="match status" value="1"/>
</dbReference>
<dbReference type="Gene3D" id="3.30.700.10">
    <property type="entry name" value="Glycoprotein, Type 4 Pilin"/>
    <property type="match status" value="1"/>
</dbReference>
<dbReference type="GO" id="GO:0005886">
    <property type="term" value="C:plasma membrane"/>
    <property type="evidence" value="ECO:0007669"/>
    <property type="project" value="UniProtKB-SubCell"/>
</dbReference>
<dbReference type="PANTHER" id="PTHR30093">
    <property type="entry name" value="GENERAL SECRETION PATHWAY PROTEIN G"/>
    <property type="match status" value="1"/>
</dbReference>
<gene>
    <name evidence="13" type="ORF">GCM10008170_00150</name>
    <name evidence="14" type="ORF">JOD31_001163</name>
</gene>
<keyword evidence="6" id="KW-0997">Cell inner membrane</keyword>
<evidence type="ECO:0000256" key="8">
    <source>
        <dbReference type="ARBA" id="ARBA00022989"/>
    </source>
</evidence>
<keyword evidence="8 11" id="KW-1133">Transmembrane helix</keyword>
<comment type="caution">
    <text evidence="13">The sequence shown here is derived from an EMBL/GenBank/DDBJ whole genome shotgun (WGS) entry which is preliminary data.</text>
</comment>
<proteinExistence type="inferred from homology"/>
<evidence type="ECO:0000256" key="11">
    <source>
        <dbReference type="SAM" id="Phobius"/>
    </source>
</evidence>
<keyword evidence="7 11" id="KW-0812">Transmembrane</keyword>
<dbReference type="SUPFAM" id="SSF54523">
    <property type="entry name" value="Pili subunits"/>
    <property type="match status" value="1"/>
</dbReference>
<dbReference type="NCBIfam" id="TIGR01710">
    <property type="entry name" value="typeII_sec_gspG"/>
    <property type="match status" value="1"/>
</dbReference>
<dbReference type="PRINTS" id="PR00813">
    <property type="entry name" value="BCTERIALGSPG"/>
</dbReference>
<feature type="domain" description="Type II secretion system protein GspG C-terminal" evidence="12">
    <location>
        <begin position="41"/>
        <end position="147"/>
    </location>
</feature>
<reference evidence="14 15" key="2">
    <citation type="submission" date="2021-01" db="EMBL/GenBank/DDBJ databases">
        <title>Genomic Encyclopedia of Type Strains, Phase IV (KMG-IV): sequencing the most valuable type-strain genomes for metagenomic binning, comparative biology and taxonomic classification.</title>
        <authorList>
            <person name="Goeker M."/>
        </authorList>
    </citation>
    <scope>NUCLEOTIDE SEQUENCE [LARGE SCALE GENOMIC DNA]</scope>
    <source>
        <strain evidence="14 15">DSM 6130</strain>
    </source>
</reference>
<dbReference type="InterPro" id="IPR045584">
    <property type="entry name" value="Pilin-like"/>
</dbReference>
<dbReference type="EMBL" id="JAFBCY010000002">
    <property type="protein sequence ID" value="MBM7850938.1"/>
    <property type="molecule type" value="Genomic_DNA"/>
</dbReference>
<keyword evidence="5" id="KW-0488">Methylation</keyword>
<dbReference type="InterPro" id="IPR013545">
    <property type="entry name" value="T2SS_protein-GspG_C"/>
</dbReference>
<comment type="similarity">
    <text evidence="2">Belongs to the GSP G family.</text>
</comment>
<dbReference type="AlphaFoldDB" id="A0A9W6MQH9"/>
<evidence type="ECO:0000313" key="15">
    <source>
        <dbReference type="Proteomes" id="UP000758856"/>
    </source>
</evidence>
<evidence type="ECO:0000256" key="4">
    <source>
        <dbReference type="ARBA" id="ARBA00022475"/>
    </source>
</evidence>
<evidence type="ECO:0000256" key="3">
    <source>
        <dbReference type="ARBA" id="ARBA00020042"/>
    </source>
</evidence>
<evidence type="ECO:0000256" key="10">
    <source>
        <dbReference type="SAM" id="MobiDB-lite"/>
    </source>
</evidence>
<dbReference type="RefSeq" id="WP_204949373.1">
    <property type="nucleotide sequence ID" value="NZ_BSFF01000001.1"/>
</dbReference>
<reference evidence="13" key="3">
    <citation type="submission" date="2023-01" db="EMBL/GenBank/DDBJ databases">
        <authorList>
            <person name="Sun Q."/>
            <person name="Evtushenko L."/>
        </authorList>
    </citation>
    <scope>NUCLEOTIDE SEQUENCE</scope>
    <source>
        <strain evidence="13">VKM B-1606</strain>
    </source>
</reference>
<dbReference type="InterPro" id="IPR010054">
    <property type="entry name" value="Type2_sec_GspG"/>
</dbReference>
<dbReference type="Proteomes" id="UP000758856">
    <property type="component" value="Unassembled WGS sequence"/>
</dbReference>
<dbReference type="PROSITE" id="PS00409">
    <property type="entry name" value="PROKAR_NTER_METHYL"/>
    <property type="match status" value="1"/>
</dbReference>
<evidence type="ECO:0000256" key="6">
    <source>
        <dbReference type="ARBA" id="ARBA00022519"/>
    </source>
</evidence>
<evidence type="ECO:0000256" key="1">
    <source>
        <dbReference type="ARBA" id="ARBA00004377"/>
    </source>
</evidence>
<evidence type="ECO:0000256" key="9">
    <source>
        <dbReference type="ARBA" id="ARBA00023136"/>
    </source>
</evidence>
<evidence type="ECO:0000259" key="12">
    <source>
        <dbReference type="Pfam" id="PF08334"/>
    </source>
</evidence>
<dbReference type="InterPro" id="IPR012902">
    <property type="entry name" value="N_methyl_site"/>
</dbReference>
<evidence type="ECO:0000313" key="14">
    <source>
        <dbReference type="EMBL" id="MBM7850938.1"/>
    </source>
</evidence>
<name>A0A9W6MQH9_9HYPH</name>
<evidence type="ECO:0000256" key="2">
    <source>
        <dbReference type="ARBA" id="ARBA00009984"/>
    </source>
</evidence>
<sequence>MTLAAHRRNRRARDAEGGFTLVELLVVLVILSLVMGLVGPRVLSYLSSSRERAAKLQIKSFTSALDLYFFDMGRYPSGSEGLAALARAPAGESRWAGPYLQQGSVPADPWGKPYEYRTPGRGMPYGITSLGADGQRGGEGENADISND</sequence>
<evidence type="ECO:0000313" key="13">
    <source>
        <dbReference type="EMBL" id="GLK53996.1"/>
    </source>
</evidence>
<dbReference type="GO" id="GO:0015627">
    <property type="term" value="C:type II protein secretion system complex"/>
    <property type="evidence" value="ECO:0007669"/>
    <property type="project" value="InterPro"/>
</dbReference>
<keyword evidence="15" id="KW-1185">Reference proteome</keyword>
<keyword evidence="9 11" id="KW-0472">Membrane</keyword>
<comment type="subcellular location">
    <subcellularLocation>
        <location evidence="1">Cell inner membrane</location>
        <topology evidence="1">Single-pass membrane protein</topology>
    </subcellularLocation>
</comment>
<reference evidence="13" key="1">
    <citation type="journal article" date="2014" name="Int. J. Syst. Evol. Microbiol.">
        <title>Complete genome sequence of Corynebacterium casei LMG S-19264T (=DSM 44701T), isolated from a smear-ripened cheese.</title>
        <authorList>
            <consortium name="US DOE Joint Genome Institute (JGI-PGF)"/>
            <person name="Walter F."/>
            <person name="Albersmeier A."/>
            <person name="Kalinowski J."/>
            <person name="Ruckert C."/>
        </authorList>
    </citation>
    <scope>NUCLEOTIDE SEQUENCE</scope>
    <source>
        <strain evidence="13">VKM B-1606</strain>
    </source>
</reference>
<evidence type="ECO:0000256" key="7">
    <source>
        <dbReference type="ARBA" id="ARBA00022692"/>
    </source>
</evidence>